<accession>A0AAV2WG92</accession>
<dbReference type="Proteomes" id="UP000028864">
    <property type="component" value="Unassembled WGS sequence"/>
</dbReference>
<dbReference type="EMBL" id="LK021337">
    <property type="protein sequence ID" value="CDQ43251.1"/>
    <property type="molecule type" value="Genomic_DNA"/>
</dbReference>
<gene>
    <name evidence="1" type="ORF">BN1047_01116</name>
</gene>
<evidence type="ECO:0000313" key="1">
    <source>
        <dbReference type="EMBL" id="CDQ43251.1"/>
    </source>
</evidence>
<name>A0AAV2WG92_MYCNE</name>
<evidence type="ECO:0000313" key="2">
    <source>
        <dbReference type="Proteomes" id="UP000028864"/>
    </source>
</evidence>
<reference evidence="1" key="2">
    <citation type="submission" date="2015-09" db="EMBL/GenBank/DDBJ databases">
        <title>Draft genome sequence of Mycobacterium neoaurum DSM 44074.</title>
        <authorList>
            <person name="Croce O."/>
            <person name="Robert C."/>
            <person name="Raoult D."/>
            <person name="Drancourt M."/>
        </authorList>
    </citation>
    <scope>NUCLEOTIDE SEQUENCE</scope>
    <source>
        <strain evidence="1">DSM 44074</strain>
    </source>
</reference>
<dbReference type="AlphaFoldDB" id="A0AAV2WG92"/>
<organism evidence="1 2">
    <name type="scientific">Mycolicibacterium neoaurum</name>
    <name type="common">Mycobacterium neoaurum</name>
    <dbReference type="NCBI Taxonomy" id="1795"/>
    <lineage>
        <taxon>Bacteria</taxon>
        <taxon>Bacillati</taxon>
        <taxon>Actinomycetota</taxon>
        <taxon>Actinomycetes</taxon>
        <taxon>Mycobacteriales</taxon>
        <taxon>Mycobacteriaceae</taxon>
        <taxon>Mycolicibacterium</taxon>
    </lineage>
</organism>
<reference evidence="1" key="1">
    <citation type="submission" date="2014-05" db="EMBL/GenBank/DDBJ databases">
        <authorList>
            <person name="Urmite Genomes"/>
        </authorList>
    </citation>
    <scope>NUCLEOTIDE SEQUENCE</scope>
    <source>
        <strain evidence="1">DSM 44074</strain>
    </source>
</reference>
<proteinExistence type="predicted"/>
<protein>
    <submittedName>
        <fullName evidence="1">Peptide synthetase mbtf</fullName>
    </submittedName>
</protein>
<sequence>MLSAIYPVRLSSQDATGVAAELAAIPGDGIDYALLRYLRSDTAERLGGYREPQVLLNYLGRLRQVPGRSALTVDRALLNDVSRVPEPNLAIRHEITLNVLIVEKDGAPVLGTQWRTLPDIVAAEDVTTLQALWQEALNEVIS</sequence>
<dbReference type="Gene3D" id="3.30.559.30">
    <property type="entry name" value="Nonribosomal peptide synthetase, condensation domain"/>
    <property type="match status" value="1"/>
</dbReference>